<dbReference type="GO" id="GO:0005737">
    <property type="term" value="C:cytoplasm"/>
    <property type="evidence" value="ECO:0007669"/>
    <property type="project" value="TreeGrafter"/>
</dbReference>
<dbReference type="InterPro" id="IPR002081">
    <property type="entry name" value="Cryptochrome/DNA_photolyase_1"/>
</dbReference>
<evidence type="ECO:0000256" key="3">
    <source>
        <dbReference type="ARBA" id="ARBA00022827"/>
    </source>
</evidence>
<proteinExistence type="inferred from homology"/>
<dbReference type="PRINTS" id="PR00147">
    <property type="entry name" value="DNAPHOTLYASE"/>
</dbReference>
<dbReference type="Gene3D" id="1.25.40.80">
    <property type="match status" value="1"/>
</dbReference>
<dbReference type="SUPFAM" id="SSF52425">
    <property type="entry name" value="Cryptochrome/photolyase, N-terminal domain"/>
    <property type="match status" value="1"/>
</dbReference>
<dbReference type="GO" id="GO:0003677">
    <property type="term" value="F:DNA binding"/>
    <property type="evidence" value="ECO:0007669"/>
    <property type="project" value="TreeGrafter"/>
</dbReference>
<reference evidence="7" key="1">
    <citation type="journal article" date="2020" name="Stud. Mycol.">
        <title>101 Dothideomycetes genomes: a test case for predicting lifestyles and emergence of pathogens.</title>
        <authorList>
            <person name="Haridas S."/>
            <person name="Albert R."/>
            <person name="Binder M."/>
            <person name="Bloem J."/>
            <person name="Labutti K."/>
            <person name="Salamov A."/>
            <person name="Andreopoulos B."/>
            <person name="Baker S."/>
            <person name="Barry K."/>
            <person name="Bills G."/>
            <person name="Bluhm B."/>
            <person name="Cannon C."/>
            <person name="Castanera R."/>
            <person name="Culley D."/>
            <person name="Daum C."/>
            <person name="Ezra D."/>
            <person name="Gonzalez J."/>
            <person name="Henrissat B."/>
            <person name="Kuo A."/>
            <person name="Liang C."/>
            <person name="Lipzen A."/>
            <person name="Lutzoni F."/>
            <person name="Magnuson J."/>
            <person name="Mondo S."/>
            <person name="Nolan M."/>
            <person name="Ohm R."/>
            <person name="Pangilinan J."/>
            <person name="Park H.-J."/>
            <person name="Ramirez L."/>
            <person name="Alfaro M."/>
            <person name="Sun H."/>
            <person name="Tritt A."/>
            <person name="Yoshinaga Y."/>
            <person name="Zwiers L.-H."/>
            <person name="Turgeon B."/>
            <person name="Goodwin S."/>
            <person name="Spatafora J."/>
            <person name="Crous P."/>
            <person name="Grigoriev I."/>
        </authorList>
    </citation>
    <scope>NUCLEOTIDE SEQUENCE</scope>
    <source>
        <strain evidence="7">CBS 122681</strain>
    </source>
</reference>
<dbReference type="OrthoDB" id="435881at2759"/>
<dbReference type="GO" id="GO:0071949">
    <property type="term" value="F:FAD binding"/>
    <property type="evidence" value="ECO:0007669"/>
    <property type="project" value="TreeGrafter"/>
</dbReference>
<dbReference type="InterPro" id="IPR036134">
    <property type="entry name" value="Crypto/Photolyase_FAD-like_sf"/>
</dbReference>
<evidence type="ECO:0000259" key="6">
    <source>
        <dbReference type="PROSITE" id="PS51645"/>
    </source>
</evidence>
<evidence type="ECO:0000313" key="7">
    <source>
        <dbReference type="EMBL" id="KAF2651511.1"/>
    </source>
</evidence>
<organism evidence="7 8">
    <name type="scientific">Lophiostoma macrostomum CBS 122681</name>
    <dbReference type="NCBI Taxonomy" id="1314788"/>
    <lineage>
        <taxon>Eukaryota</taxon>
        <taxon>Fungi</taxon>
        <taxon>Dikarya</taxon>
        <taxon>Ascomycota</taxon>
        <taxon>Pezizomycotina</taxon>
        <taxon>Dothideomycetes</taxon>
        <taxon>Pleosporomycetidae</taxon>
        <taxon>Pleosporales</taxon>
        <taxon>Lophiostomataceae</taxon>
        <taxon>Lophiostoma</taxon>
    </lineage>
</organism>
<dbReference type="GO" id="GO:0005634">
    <property type="term" value="C:nucleus"/>
    <property type="evidence" value="ECO:0007669"/>
    <property type="project" value="TreeGrafter"/>
</dbReference>
<feature type="binding site" evidence="4">
    <location>
        <position position="286"/>
    </location>
    <ligand>
        <name>FAD</name>
        <dbReference type="ChEBI" id="CHEBI:57692"/>
    </ligand>
</feature>
<feature type="region of interest" description="Disordered" evidence="5">
    <location>
        <begin position="1"/>
        <end position="30"/>
    </location>
</feature>
<keyword evidence="3 4" id="KW-0274">FAD</keyword>
<feature type="binding site" evidence="4">
    <location>
        <begin position="344"/>
        <end position="351"/>
    </location>
    <ligand>
        <name>FAD</name>
        <dbReference type="ChEBI" id="CHEBI:57692"/>
    </ligand>
</feature>
<sequence length="534" mass="61869">MSKRTAYSRSELGHPSPKRAKKVDEDPPYGKLVSALESQSEQKDVTKVVHWFRGKDLRMQDNTALHHASDLAQSSNVPLICVYIYWPSEESWHGTSPARVDFMIEGIKILHKELKAQNIPLVFLNADKREDYVSVFEKFVQEHDVSHVFANYEYEVDELRRDIKFVNDMSDKVHVQIFHDQTVVEPGTMTTGAGKPMKVFTPYHRAWLSLIKSEPELLDTHPAPKANPQSFTKNLKPLFDTAAPKPSKDKLFASDEDKKRIRKMWPPGNAAAAKRMKSFLSQIEDYAATRSNPAKNSTSRLSAYFAAGMYSPREALSELRKYNKGSADFSEGSAEKGVYAWVREIVFRELYRQTTMCTPHTVMNLPQNLKFDFVEWEDDEEGWEKWYKGTTGEPFIDAGMRQLNTEAYMHNRLRMNVSSYLYCNLLLDYRRGERYFAETLIDWDLSNNTQGWEPGYTVFNPVSQAERNDPDGDYIRKWVPELKDVKGKAIFAPYARLSKEEFEKLGYPKPHVDWKETKARAMERFKRDMKDAEI</sequence>
<dbReference type="Pfam" id="PF00875">
    <property type="entry name" value="DNA_photolyase"/>
    <property type="match status" value="1"/>
</dbReference>
<dbReference type="PROSITE" id="PS51645">
    <property type="entry name" value="PHR_CRY_ALPHA_BETA"/>
    <property type="match status" value="1"/>
</dbReference>
<dbReference type="Pfam" id="PF03441">
    <property type="entry name" value="FAD_binding_7"/>
    <property type="match status" value="1"/>
</dbReference>
<dbReference type="Proteomes" id="UP000799324">
    <property type="component" value="Unassembled WGS sequence"/>
</dbReference>
<dbReference type="Gene3D" id="1.10.579.10">
    <property type="entry name" value="DNA Cyclobutane Dipyrimidine Photolyase, subunit A, domain 3"/>
    <property type="match status" value="1"/>
</dbReference>
<evidence type="ECO:0000256" key="5">
    <source>
        <dbReference type="SAM" id="MobiDB-lite"/>
    </source>
</evidence>
<keyword evidence="7" id="KW-0456">Lyase</keyword>
<dbReference type="GO" id="GO:0043153">
    <property type="term" value="P:entrainment of circadian clock by photoperiod"/>
    <property type="evidence" value="ECO:0007669"/>
    <property type="project" value="TreeGrafter"/>
</dbReference>
<protein>
    <submittedName>
        <fullName evidence="7">Deoxyribodipyrimidine photo-lyase</fullName>
    </submittedName>
</protein>
<dbReference type="PANTHER" id="PTHR11455:SF18">
    <property type="entry name" value="SI:CH1073-390K14.1"/>
    <property type="match status" value="1"/>
</dbReference>
<dbReference type="GO" id="GO:0003904">
    <property type="term" value="F:deoxyribodipyrimidine photo-lyase activity"/>
    <property type="evidence" value="ECO:0007669"/>
    <property type="project" value="TreeGrafter"/>
</dbReference>
<dbReference type="InterPro" id="IPR005101">
    <property type="entry name" value="Cryptochr/Photolyase_FAD-bd"/>
</dbReference>
<dbReference type="SUPFAM" id="SSF48173">
    <property type="entry name" value="Cryptochrome/photolyase FAD-binding domain"/>
    <property type="match status" value="1"/>
</dbReference>
<evidence type="ECO:0000256" key="4">
    <source>
        <dbReference type="PIRSR" id="PIRSR602081-1"/>
    </source>
</evidence>
<feature type="binding site" evidence="4">
    <location>
        <position position="341"/>
    </location>
    <ligand>
        <name>FAD</name>
        <dbReference type="ChEBI" id="CHEBI:57692"/>
    </ligand>
</feature>
<dbReference type="EMBL" id="MU004424">
    <property type="protein sequence ID" value="KAF2651511.1"/>
    <property type="molecule type" value="Genomic_DNA"/>
</dbReference>
<evidence type="ECO:0000256" key="1">
    <source>
        <dbReference type="ARBA" id="ARBA00005862"/>
    </source>
</evidence>
<feature type="binding site" evidence="4">
    <location>
        <begin position="298"/>
        <end position="302"/>
    </location>
    <ligand>
        <name>FAD</name>
        <dbReference type="ChEBI" id="CHEBI:57692"/>
    </ligand>
</feature>
<dbReference type="InterPro" id="IPR006050">
    <property type="entry name" value="DNA_photolyase_N"/>
</dbReference>
<name>A0A6A6SX07_9PLEO</name>
<dbReference type="InterPro" id="IPR036155">
    <property type="entry name" value="Crypto/Photolyase_N_sf"/>
</dbReference>
<evidence type="ECO:0000313" key="8">
    <source>
        <dbReference type="Proteomes" id="UP000799324"/>
    </source>
</evidence>
<evidence type="ECO:0000256" key="2">
    <source>
        <dbReference type="ARBA" id="ARBA00022630"/>
    </source>
</evidence>
<dbReference type="AlphaFoldDB" id="A0A6A6SX07"/>
<keyword evidence="2 4" id="KW-0285">Flavoprotein</keyword>
<feature type="domain" description="Photolyase/cryptochrome alpha/beta" evidence="6">
    <location>
        <begin position="47"/>
        <end position="183"/>
    </location>
</feature>
<dbReference type="GO" id="GO:0032922">
    <property type="term" value="P:circadian regulation of gene expression"/>
    <property type="evidence" value="ECO:0007669"/>
    <property type="project" value="TreeGrafter"/>
</dbReference>
<feature type="binding site" evidence="4">
    <location>
        <begin position="442"/>
        <end position="444"/>
    </location>
    <ligand>
        <name>FAD</name>
        <dbReference type="ChEBI" id="CHEBI:57692"/>
    </ligand>
</feature>
<comment type="cofactor">
    <cofactor evidence="4">
        <name>FAD</name>
        <dbReference type="ChEBI" id="CHEBI:57692"/>
    </cofactor>
    <text evidence="4">Binds 1 FAD per subunit.</text>
</comment>
<accession>A0A6A6SX07</accession>
<keyword evidence="8" id="KW-1185">Reference proteome</keyword>
<dbReference type="PANTHER" id="PTHR11455">
    <property type="entry name" value="CRYPTOCHROME"/>
    <property type="match status" value="1"/>
</dbReference>
<comment type="similarity">
    <text evidence="1">Belongs to the DNA photolyase class-1 family.</text>
</comment>
<dbReference type="InterPro" id="IPR014729">
    <property type="entry name" value="Rossmann-like_a/b/a_fold"/>
</dbReference>
<gene>
    <name evidence="7" type="ORF">K491DRAFT_719780</name>
</gene>
<dbReference type="Gene3D" id="3.40.50.620">
    <property type="entry name" value="HUPs"/>
    <property type="match status" value="1"/>
</dbReference>